<dbReference type="RefSeq" id="WP_382173587.1">
    <property type="nucleotide sequence ID" value="NZ_JBHRXX010000005.1"/>
</dbReference>
<evidence type="ECO:0000256" key="11">
    <source>
        <dbReference type="ARBA" id="ARBA00022989"/>
    </source>
</evidence>
<gene>
    <name evidence="16" type="ORF">ACFOPI_10395</name>
</gene>
<keyword evidence="5" id="KW-0597">Phosphoprotein</keyword>
<dbReference type="InterPro" id="IPR036890">
    <property type="entry name" value="HATPase_C_sf"/>
</dbReference>
<dbReference type="PIRSF" id="PIRSF036431">
    <property type="entry name" value="STHK_DctB"/>
    <property type="match status" value="1"/>
</dbReference>
<dbReference type="Gene3D" id="1.10.287.130">
    <property type="match status" value="1"/>
</dbReference>
<evidence type="ECO:0000256" key="13">
    <source>
        <dbReference type="SAM" id="Coils"/>
    </source>
</evidence>
<feature type="coiled-coil region" evidence="13">
    <location>
        <begin position="360"/>
        <end position="419"/>
    </location>
</feature>
<evidence type="ECO:0000256" key="9">
    <source>
        <dbReference type="ARBA" id="ARBA00022777"/>
    </source>
</evidence>
<evidence type="ECO:0000256" key="2">
    <source>
        <dbReference type="ARBA" id="ARBA00004651"/>
    </source>
</evidence>
<comment type="caution">
    <text evidence="16">The sequence shown here is derived from an EMBL/GenBank/DDBJ whole genome shotgun (WGS) entry which is preliminary data.</text>
</comment>
<dbReference type="Gene3D" id="3.30.565.10">
    <property type="entry name" value="Histidine kinase-like ATPase, C-terminal domain"/>
    <property type="match status" value="1"/>
</dbReference>
<evidence type="ECO:0000259" key="15">
    <source>
        <dbReference type="PROSITE" id="PS50109"/>
    </source>
</evidence>
<keyword evidence="4" id="KW-1003">Cell membrane</keyword>
<keyword evidence="10 16" id="KW-0067">ATP-binding</keyword>
<accession>A0ABV7W2F5</accession>
<keyword evidence="6" id="KW-0808">Transferase</keyword>
<evidence type="ECO:0000256" key="14">
    <source>
        <dbReference type="SAM" id="Phobius"/>
    </source>
</evidence>
<dbReference type="SUPFAM" id="SSF47384">
    <property type="entry name" value="Homodimeric domain of signal transducing histidine kinase"/>
    <property type="match status" value="1"/>
</dbReference>
<keyword evidence="14" id="KW-0472">Membrane</keyword>
<keyword evidence="13" id="KW-0175">Coiled coil</keyword>
<dbReference type="SMART" id="SM00388">
    <property type="entry name" value="HisKA"/>
    <property type="match status" value="1"/>
</dbReference>
<dbReference type="InterPro" id="IPR017055">
    <property type="entry name" value="Sig_transdc_His_kinase_DctB"/>
</dbReference>
<evidence type="ECO:0000256" key="12">
    <source>
        <dbReference type="ARBA" id="ARBA00023012"/>
    </source>
</evidence>
<dbReference type="InterPro" id="IPR004358">
    <property type="entry name" value="Sig_transdc_His_kin-like_C"/>
</dbReference>
<evidence type="ECO:0000256" key="8">
    <source>
        <dbReference type="ARBA" id="ARBA00022741"/>
    </source>
</evidence>
<keyword evidence="17" id="KW-1185">Reference proteome</keyword>
<dbReference type="InterPro" id="IPR005467">
    <property type="entry name" value="His_kinase_dom"/>
</dbReference>
<evidence type="ECO:0000256" key="1">
    <source>
        <dbReference type="ARBA" id="ARBA00000085"/>
    </source>
</evidence>
<feature type="transmembrane region" description="Helical" evidence="14">
    <location>
        <begin position="37"/>
        <end position="55"/>
    </location>
</feature>
<evidence type="ECO:0000256" key="3">
    <source>
        <dbReference type="ARBA" id="ARBA00012438"/>
    </source>
</evidence>
<dbReference type="GO" id="GO:0005524">
    <property type="term" value="F:ATP binding"/>
    <property type="evidence" value="ECO:0007669"/>
    <property type="project" value="UniProtKB-KW"/>
</dbReference>
<keyword evidence="12" id="KW-0902">Two-component regulatory system</keyword>
<evidence type="ECO:0000256" key="6">
    <source>
        <dbReference type="ARBA" id="ARBA00022679"/>
    </source>
</evidence>
<dbReference type="InterPro" id="IPR036097">
    <property type="entry name" value="HisK_dim/P_sf"/>
</dbReference>
<dbReference type="SUPFAM" id="SSF55874">
    <property type="entry name" value="ATPase domain of HSP90 chaperone/DNA topoisomerase II/histidine kinase"/>
    <property type="match status" value="1"/>
</dbReference>
<evidence type="ECO:0000256" key="4">
    <source>
        <dbReference type="ARBA" id="ARBA00022475"/>
    </source>
</evidence>
<sequence>MNPAQAEPPPLPANAPAGAGAAVRPASERLGWLARRLLLLLLGAALVALTGAGVYQHSYDQGEHSLKAATNSRLDLFATVVEARVRRLEPVPATIQLNPAVLALLRAPDPARERAANDYLSRLNAHLGSVAVYVLDVRGVVLASSNVAERDDSLLGEDVSYRPYYLEALAGRSTRHFAIGSGGQAGYFASHPIYDGPRVLGVAAIKIGLDALEQTWPMLAAPALVADANQVVILSSQPAWRYTSMAPLPPERRVDLQLTQTYGALRLPQFPIDVRLSVDEDTQEVQGFVSGEEARYREALGAGSNRAGHLVLGRSLDGMDWRVLIFTSLSEVRDQALADGVGGAMTAAFLILLALYWSQRRRIERQKLAAKRLLEQVNADLERQVGLRTQELTDTNEQLRREVAERQQTEQTLRSAQDELVHAGKMAVLGQLAASITHELTQPLGGIRTLAGNAAEFMRRGNHAAAQENLSIVARLVEQMARIIDPLKSFSRKSSASPGATDVGRVVEQALFLYQLRVRHDQVRVDNRCAPGQWSAWCDANRLEQVLVNLVGNALDAMRDADPRVLTLSAERREVAGVPMVALEVRDSGKGLSETDQQRLFEPFYTTKPSGAGLGLGLAICRDLAAEFGGDLQAHNHPAGGACFVLTVPVGPAPDTAKDTPSR</sequence>
<dbReference type="InterPro" id="IPR029151">
    <property type="entry name" value="Sensor-like_sf"/>
</dbReference>
<dbReference type="InterPro" id="IPR003594">
    <property type="entry name" value="HATPase_dom"/>
</dbReference>
<keyword evidence="9" id="KW-0418">Kinase</keyword>
<evidence type="ECO:0000256" key="5">
    <source>
        <dbReference type="ARBA" id="ARBA00022553"/>
    </source>
</evidence>
<comment type="subcellular location">
    <subcellularLocation>
        <location evidence="2">Cell membrane</location>
        <topology evidence="2">Multi-pass membrane protein</topology>
    </subcellularLocation>
</comment>
<evidence type="ECO:0000313" key="17">
    <source>
        <dbReference type="Proteomes" id="UP001595729"/>
    </source>
</evidence>
<dbReference type="PANTHER" id="PTHR43065:SF46">
    <property type="entry name" value="C4-DICARBOXYLATE TRANSPORT SENSOR PROTEIN DCTB"/>
    <property type="match status" value="1"/>
</dbReference>
<feature type="domain" description="Histidine kinase" evidence="15">
    <location>
        <begin position="435"/>
        <end position="652"/>
    </location>
</feature>
<feature type="transmembrane region" description="Helical" evidence="14">
    <location>
        <begin position="336"/>
        <end position="357"/>
    </location>
</feature>
<dbReference type="Pfam" id="PF00512">
    <property type="entry name" value="HisKA"/>
    <property type="match status" value="1"/>
</dbReference>
<dbReference type="PRINTS" id="PR00344">
    <property type="entry name" value="BCTRLSENSOR"/>
</dbReference>
<evidence type="ECO:0000256" key="10">
    <source>
        <dbReference type="ARBA" id="ARBA00022840"/>
    </source>
</evidence>
<keyword evidence="7 14" id="KW-0812">Transmembrane</keyword>
<protein>
    <recommendedName>
        <fullName evidence="3">histidine kinase</fullName>
        <ecNumber evidence="3">2.7.13.3</ecNumber>
    </recommendedName>
</protein>
<name>A0ABV7W2F5_9BURK</name>
<reference evidence="17" key="1">
    <citation type="journal article" date="2019" name="Int. J. Syst. Evol. Microbiol.">
        <title>The Global Catalogue of Microorganisms (GCM) 10K type strain sequencing project: providing services to taxonomists for standard genome sequencing and annotation.</title>
        <authorList>
            <consortium name="The Broad Institute Genomics Platform"/>
            <consortium name="The Broad Institute Genome Sequencing Center for Infectious Disease"/>
            <person name="Wu L."/>
            <person name="Ma J."/>
        </authorList>
    </citation>
    <scope>NUCLEOTIDE SEQUENCE [LARGE SCALE GENOMIC DNA]</scope>
    <source>
        <strain evidence="17">KCTC 42501</strain>
    </source>
</reference>
<dbReference type="InterPro" id="IPR003661">
    <property type="entry name" value="HisK_dim/P_dom"/>
</dbReference>
<proteinExistence type="predicted"/>
<dbReference type="EMBL" id="JBHRXX010000005">
    <property type="protein sequence ID" value="MFC3684003.1"/>
    <property type="molecule type" value="Genomic_DNA"/>
</dbReference>
<dbReference type="Proteomes" id="UP001595729">
    <property type="component" value="Unassembled WGS sequence"/>
</dbReference>
<keyword evidence="8" id="KW-0547">Nucleotide-binding</keyword>
<dbReference type="SUPFAM" id="SSF103190">
    <property type="entry name" value="Sensory domain-like"/>
    <property type="match status" value="1"/>
</dbReference>
<dbReference type="SMART" id="SM00387">
    <property type="entry name" value="HATPase_c"/>
    <property type="match status" value="1"/>
</dbReference>
<organism evidence="16 17">
    <name type="scientific">Hydrogenophaga luteola</name>
    <dbReference type="NCBI Taxonomy" id="1591122"/>
    <lineage>
        <taxon>Bacteria</taxon>
        <taxon>Pseudomonadati</taxon>
        <taxon>Pseudomonadota</taxon>
        <taxon>Betaproteobacteria</taxon>
        <taxon>Burkholderiales</taxon>
        <taxon>Comamonadaceae</taxon>
        <taxon>Hydrogenophaga</taxon>
    </lineage>
</organism>
<comment type="catalytic activity">
    <reaction evidence="1">
        <text>ATP + protein L-histidine = ADP + protein N-phospho-L-histidine.</text>
        <dbReference type="EC" id="2.7.13.3"/>
    </reaction>
</comment>
<evidence type="ECO:0000313" key="16">
    <source>
        <dbReference type="EMBL" id="MFC3684003.1"/>
    </source>
</evidence>
<dbReference type="CDD" id="cd00082">
    <property type="entry name" value="HisKA"/>
    <property type="match status" value="1"/>
</dbReference>
<dbReference type="PROSITE" id="PS50109">
    <property type="entry name" value="HIS_KIN"/>
    <property type="match status" value="1"/>
</dbReference>
<dbReference type="PANTHER" id="PTHR43065">
    <property type="entry name" value="SENSOR HISTIDINE KINASE"/>
    <property type="match status" value="1"/>
</dbReference>
<dbReference type="Gene3D" id="3.30.450.20">
    <property type="entry name" value="PAS domain"/>
    <property type="match status" value="2"/>
</dbReference>
<dbReference type="EC" id="2.7.13.3" evidence="3"/>
<keyword evidence="11 14" id="KW-1133">Transmembrane helix</keyword>
<evidence type="ECO:0000256" key="7">
    <source>
        <dbReference type="ARBA" id="ARBA00022692"/>
    </source>
</evidence>
<dbReference type="Pfam" id="PF02518">
    <property type="entry name" value="HATPase_c"/>
    <property type="match status" value="1"/>
</dbReference>